<dbReference type="EMBL" id="BAABIS010000001">
    <property type="protein sequence ID" value="GAA4862060.1"/>
    <property type="molecule type" value="Genomic_DNA"/>
</dbReference>
<dbReference type="InterPro" id="IPR046737">
    <property type="entry name" value="DUF6629"/>
</dbReference>
<dbReference type="RefSeq" id="WP_345698692.1">
    <property type="nucleotide sequence ID" value="NZ_BAABIS010000001.1"/>
</dbReference>
<proteinExistence type="predicted"/>
<feature type="transmembrane region" description="Helical" evidence="1">
    <location>
        <begin position="60"/>
        <end position="80"/>
    </location>
</feature>
<keyword evidence="3" id="KW-1185">Reference proteome</keyword>
<keyword evidence="1" id="KW-0812">Transmembrane</keyword>
<accession>A0ABP9E0A5</accession>
<dbReference type="Proteomes" id="UP001501752">
    <property type="component" value="Unassembled WGS sequence"/>
</dbReference>
<name>A0ABP9E0A5_9ACTN</name>
<feature type="transmembrane region" description="Helical" evidence="1">
    <location>
        <begin position="33"/>
        <end position="54"/>
    </location>
</feature>
<reference evidence="3" key="1">
    <citation type="journal article" date="2019" name="Int. J. Syst. Evol. Microbiol.">
        <title>The Global Catalogue of Microorganisms (GCM) 10K type strain sequencing project: providing services to taxonomists for standard genome sequencing and annotation.</title>
        <authorList>
            <consortium name="The Broad Institute Genomics Platform"/>
            <consortium name="The Broad Institute Genome Sequencing Center for Infectious Disease"/>
            <person name="Wu L."/>
            <person name="Ma J."/>
        </authorList>
    </citation>
    <scope>NUCLEOTIDE SEQUENCE [LARGE SCALE GENOMIC DNA]</scope>
    <source>
        <strain evidence="3">JCM 13006</strain>
    </source>
</reference>
<dbReference type="Pfam" id="PF20334">
    <property type="entry name" value="DUF6629"/>
    <property type="match status" value="1"/>
</dbReference>
<feature type="transmembrane region" description="Helical" evidence="1">
    <location>
        <begin position="153"/>
        <end position="170"/>
    </location>
</feature>
<sequence length="198" mass="19893">MCWSAQADAVAGGAVAALGVACLVPVRDVRRLPLACLPLLLGVHQLLEAAVWSGGAWARTPWAVIALPLLPLLVPAGVLAATGRRSAAVLTAVGAAVALPLAADLAADPLSASPHGHTLTYGIGVPYAPLLLAGYLLATVGSLLLSGDRTLRLLGVLTGAGALVCAALWHYAFVSTWCAVAAAAGLVLLPWARRPAGP</sequence>
<comment type="caution">
    <text evidence="2">The sequence shown here is derived from an EMBL/GenBank/DDBJ whole genome shotgun (WGS) entry which is preliminary data.</text>
</comment>
<evidence type="ECO:0000256" key="1">
    <source>
        <dbReference type="SAM" id="Phobius"/>
    </source>
</evidence>
<protein>
    <recommendedName>
        <fullName evidence="4">Integral membrane protein</fullName>
    </recommendedName>
</protein>
<keyword evidence="1" id="KW-1133">Transmembrane helix</keyword>
<evidence type="ECO:0008006" key="4">
    <source>
        <dbReference type="Google" id="ProtNLM"/>
    </source>
</evidence>
<gene>
    <name evidence="2" type="ORF">GCM10023235_45280</name>
</gene>
<evidence type="ECO:0000313" key="2">
    <source>
        <dbReference type="EMBL" id="GAA4862060.1"/>
    </source>
</evidence>
<evidence type="ECO:0000313" key="3">
    <source>
        <dbReference type="Proteomes" id="UP001501752"/>
    </source>
</evidence>
<feature type="transmembrane region" description="Helical" evidence="1">
    <location>
        <begin position="87"/>
        <end position="107"/>
    </location>
</feature>
<feature type="transmembrane region" description="Helical" evidence="1">
    <location>
        <begin position="6"/>
        <end position="26"/>
    </location>
</feature>
<feature type="transmembrane region" description="Helical" evidence="1">
    <location>
        <begin position="127"/>
        <end position="146"/>
    </location>
</feature>
<organism evidence="2 3">
    <name type="scientific">Kitasatospora terrestris</name>
    <dbReference type="NCBI Taxonomy" id="258051"/>
    <lineage>
        <taxon>Bacteria</taxon>
        <taxon>Bacillati</taxon>
        <taxon>Actinomycetota</taxon>
        <taxon>Actinomycetes</taxon>
        <taxon>Kitasatosporales</taxon>
        <taxon>Streptomycetaceae</taxon>
        <taxon>Kitasatospora</taxon>
    </lineage>
</organism>
<keyword evidence="1" id="KW-0472">Membrane</keyword>